<proteinExistence type="predicted"/>
<dbReference type="RefSeq" id="WP_123678773.1">
    <property type="nucleotide sequence ID" value="NZ_RJKL01000001.1"/>
</dbReference>
<dbReference type="InterPro" id="IPR012341">
    <property type="entry name" value="6hp_glycosidase-like_sf"/>
</dbReference>
<protein>
    <recommendedName>
        <fullName evidence="2">Mannosylglycerate hydrolase MGH1-like glycoside hydrolase domain-containing protein</fullName>
    </recommendedName>
</protein>
<dbReference type="AlphaFoldDB" id="A0A3N1GEX7"/>
<name>A0A3N1GEX7_9ACTN</name>
<evidence type="ECO:0000313" key="4">
    <source>
        <dbReference type="Proteomes" id="UP000271683"/>
    </source>
</evidence>
<dbReference type="GO" id="GO:0004573">
    <property type="term" value="F:Glc3Man9GlcNAc2 oligosaccharide glucosidase activity"/>
    <property type="evidence" value="ECO:0007669"/>
    <property type="project" value="InterPro"/>
</dbReference>
<feature type="domain" description="Mannosylglycerate hydrolase MGH1-like glycoside hydrolase" evidence="2">
    <location>
        <begin position="431"/>
        <end position="534"/>
    </location>
</feature>
<dbReference type="Proteomes" id="UP000271683">
    <property type="component" value="Unassembled WGS sequence"/>
</dbReference>
<evidence type="ECO:0000259" key="2">
    <source>
        <dbReference type="Pfam" id="PF22422"/>
    </source>
</evidence>
<dbReference type="SUPFAM" id="SSF48208">
    <property type="entry name" value="Six-hairpin glycosidases"/>
    <property type="match status" value="1"/>
</dbReference>
<evidence type="ECO:0000313" key="3">
    <source>
        <dbReference type="EMBL" id="ROP28728.1"/>
    </source>
</evidence>
<dbReference type="OrthoDB" id="9798687at2"/>
<comment type="caution">
    <text evidence="3">The sequence shown here is derived from an EMBL/GenBank/DDBJ whole genome shotgun (WGS) entry which is preliminary data.</text>
</comment>
<accession>A0A3N1GEX7</accession>
<dbReference type="PANTHER" id="PTHR10412:SF10">
    <property type="entry name" value="GLYCOSYL HYDROLASE FAMILY 63 C-TERMINAL DOMAIN-CONTAINING PROTEIN"/>
    <property type="match status" value="1"/>
</dbReference>
<dbReference type="PANTHER" id="PTHR10412">
    <property type="entry name" value="MANNOSYL-OLIGOSACCHARIDE GLUCOSIDASE"/>
    <property type="match status" value="1"/>
</dbReference>
<dbReference type="Gene3D" id="1.50.10.10">
    <property type="match status" value="2"/>
</dbReference>
<dbReference type="InterPro" id="IPR008928">
    <property type="entry name" value="6-hairpin_glycosidase_sf"/>
</dbReference>
<dbReference type="InterPro" id="IPR054491">
    <property type="entry name" value="MGH1-like_GH"/>
</dbReference>
<dbReference type="GO" id="GO:0009311">
    <property type="term" value="P:oligosaccharide metabolic process"/>
    <property type="evidence" value="ECO:0007669"/>
    <property type="project" value="InterPro"/>
</dbReference>
<dbReference type="Pfam" id="PF22422">
    <property type="entry name" value="MGH1-like_GH"/>
    <property type="match status" value="2"/>
</dbReference>
<organism evidence="3 4">
    <name type="scientific">Couchioplanes caeruleus</name>
    <dbReference type="NCBI Taxonomy" id="56438"/>
    <lineage>
        <taxon>Bacteria</taxon>
        <taxon>Bacillati</taxon>
        <taxon>Actinomycetota</taxon>
        <taxon>Actinomycetes</taxon>
        <taxon>Micromonosporales</taxon>
        <taxon>Micromonosporaceae</taxon>
        <taxon>Couchioplanes</taxon>
    </lineage>
</organism>
<feature type="region of interest" description="Disordered" evidence="1">
    <location>
        <begin position="1"/>
        <end position="20"/>
    </location>
</feature>
<feature type="domain" description="Mannosylglycerate hydrolase MGH1-like glycoside hydrolase" evidence="2">
    <location>
        <begin position="706"/>
        <end position="873"/>
    </location>
</feature>
<gene>
    <name evidence="3" type="ORF">EDD30_1500</name>
</gene>
<reference evidence="3 4" key="1">
    <citation type="submission" date="2018-11" db="EMBL/GenBank/DDBJ databases">
        <title>Sequencing the genomes of 1000 actinobacteria strains.</title>
        <authorList>
            <person name="Klenk H.-P."/>
        </authorList>
    </citation>
    <scope>NUCLEOTIDE SEQUENCE [LARGE SCALE GENOMIC DNA]</scope>
    <source>
        <strain evidence="3 4">DSM 43634</strain>
    </source>
</reference>
<dbReference type="EMBL" id="RJKL01000001">
    <property type="protein sequence ID" value="ROP28728.1"/>
    <property type="molecule type" value="Genomic_DNA"/>
</dbReference>
<sequence>MTTADSSGPEQRRLREAGTTGAGWRRWGPYLSERQWGTVREDYSAGGDAWGYLTHDQARSRAYRWGEDGIAGFSDDQQRLCLALAMWNGRDPILKERFFGVTNAEGNHGEDVKEYYFYLDATPTHSYQRMLYKYPHREYPYGDLVATSRSRGRDEFEYELLDTGVFADSRYFDVVAEYAKATPEDVLLRVTVHNRGPEPAELRLLPTLWFRNTWSWGSGGARPSLREVPGVPRATVVAARHAELGDRWLLCQGAHRLLFTNNDTNTERLFSTPNPSPYVKDGIDRFVAGGDTTAVNPAATGTKVAVDIPLTLPAGGSATIRLRLTDEAVVAGAEDDRTAAERFDDIVRQRRAEADEFYAGVLAPQLGDAERKVTRQALAGMLWSKQYFGYDVEQWLTEHGLDPLDARGTRNGDWFHLLAHDIVSMPDTWEYPWFAAWDSAFHAVTLGMVDLAFAKGQLDLLLSRRYLHPNGQVPAYEWNFGDVNPPVHAWATYLLYQLEKSGTGHGDRAWLENAFHKLAKNFTWWLNRKDVDGRNVFQGGFLGLDNIGVFDRSAPLPTGGHLDQADGTAWMALYCQNMLQIAVELAEEDPVYLEQAQTFFEHFAWIAVAVNRTAGKTETMWDEEDGFFYDLLRLPGGGATRLRVRSMVGLLPLAAATVLGPQVTERYPELLDAARDFLDRHPSVSSVLSQGRTGGTRGNRLLALFDEPRLRRILTRLLDEDEFLSPYGLRSLSRHHADRPYELEVDGRRYEVSYLPAESHSGMFGGNSNWRGPIWFPMNALMIRALLNLYVCYGDEFTVECPTGSGTRMTLFEVAREISDRLMRIFLPDADGRRPCYGGQTIFAEDEHWRELVTFSEYFHGDNGAGLGASHQTGWTGLVAVLPHMFAGLTGEDLLERGLIGARRERSGRDTQ</sequence>
<evidence type="ECO:0000256" key="1">
    <source>
        <dbReference type="SAM" id="MobiDB-lite"/>
    </source>
</evidence>
<dbReference type="InterPro" id="IPR004888">
    <property type="entry name" value="Glycoside_hydrolase_63"/>
</dbReference>